<proteinExistence type="predicted"/>
<dbReference type="RefSeq" id="WP_390206882.1">
    <property type="nucleotide sequence ID" value="NZ_JBHSZC010000005.1"/>
</dbReference>
<gene>
    <name evidence="2" type="ORF">ACFQL7_25905</name>
</gene>
<evidence type="ECO:0000259" key="1">
    <source>
        <dbReference type="Pfam" id="PF17042"/>
    </source>
</evidence>
<dbReference type="SUPFAM" id="SSF142764">
    <property type="entry name" value="YgbK-like"/>
    <property type="match status" value="1"/>
</dbReference>
<evidence type="ECO:0000313" key="3">
    <source>
        <dbReference type="Proteomes" id="UP001596417"/>
    </source>
</evidence>
<comment type="caution">
    <text evidence="2">The sequence shown here is derived from an EMBL/GenBank/DDBJ whole genome shotgun (WGS) entry which is preliminary data.</text>
</comment>
<dbReference type="Gene3D" id="3.40.980.20">
    <property type="entry name" value="Four-carbon acid sugar kinase, nucleotide binding domain"/>
    <property type="match status" value="1"/>
</dbReference>
<dbReference type="Proteomes" id="UP001596417">
    <property type="component" value="Unassembled WGS sequence"/>
</dbReference>
<dbReference type="InterPro" id="IPR042213">
    <property type="entry name" value="NBD_C_sf"/>
</dbReference>
<reference evidence="2 3" key="1">
    <citation type="journal article" date="2019" name="Int. J. Syst. Evol. Microbiol.">
        <title>The Global Catalogue of Microorganisms (GCM) 10K type strain sequencing project: providing services to taxonomists for standard genome sequencing and annotation.</title>
        <authorList>
            <consortium name="The Broad Institute Genomics Platform"/>
            <consortium name="The Broad Institute Genome Sequencing Center for Infectious Disease"/>
            <person name="Wu L."/>
            <person name="Ma J."/>
        </authorList>
    </citation>
    <scope>NUCLEOTIDE SEQUENCE [LARGE SCALE GENOMIC DNA]</scope>
    <source>
        <strain evidence="2 3">RDMS1</strain>
    </source>
</reference>
<dbReference type="InterPro" id="IPR031475">
    <property type="entry name" value="NBD_C"/>
</dbReference>
<dbReference type="EMBL" id="JBHTAX010000006">
    <property type="protein sequence ID" value="MFC7192899.1"/>
    <property type="molecule type" value="Genomic_DNA"/>
</dbReference>
<organism evidence="2 3">
    <name type="scientific">Halocatena marina</name>
    <dbReference type="NCBI Taxonomy" id="2934937"/>
    <lineage>
        <taxon>Archaea</taxon>
        <taxon>Methanobacteriati</taxon>
        <taxon>Methanobacteriota</taxon>
        <taxon>Stenosarchaea group</taxon>
        <taxon>Halobacteria</taxon>
        <taxon>Halobacteriales</taxon>
        <taxon>Natronomonadaceae</taxon>
        <taxon>Halocatena</taxon>
    </lineage>
</organism>
<sequence length="180" mass="19385">MTDIQISAAADHGFRKVRLETERLVDPDERDAERERVVADAGQSLDHGESVVIYTARGPDDQRIERTTAIAEEMCVQPGDVGRRIGTVQGEILSKLVVDHDLSRVCIAGGDTCGHATPMLGITAVRTRYPLAPGSPVCDALNCDLVDDNLQVALKGGQLGGSDYFVKILEGSKYCDDQSS</sequence>
<feature type="domain" description="Four-carbon acid sugar kinase nucleotide binding" evidence="1">
    <location>
        <begin position="1"/>
        <end position="165"/>
    </location>
</feature>
<keyword evidence="3" id="KW-1185">Reference proteome</keyword>
<protein>
    <submittedName>
        <fullName evidence="2">Nucleotide-binding domain containing protein</fullName>
    </submittedName>
</protein>
<evidence type="ECO:0000313" key="2">
    <source>
        <dbReference type="EMBL" id="MFC7192899.1"/>
    </source>
</evidence>
<dbReference type="Pfam" id="PF17042">
    <property type="entry name" value="NBD_C"/>
    <property type="match status" value="1"/>
</dbReference>
<accession>A0ABD5YUD2</accession>
<dbReference type="AlphaFoldDB" id="A0ABD5YUD2"/>
<name>A0ABD5YUD2_9EURY</name>